<dbReference type="EMBL" id="LNZH02000168">
    <property type="protein sequence ID" value="OCB88865.1"/>
    <property type="molecule type" value="Genomic_DNA"/>
</dbReference>
<sequence length="443" mass="51301">MPRLLPRLLKWLECNPPSRPDFRGPLAKRRRKILSLWKPIPSPDELNKSLILNNRQESFLLEGDEIIVKQNALTRHKSLPPVVKLQKNQEGQTIDRDAPREMSEPEKQWWSSPYLRMLSSPVRSCISSNRHLPTDFLIRLTAVCMPRNNATTRITTILVPSGILHPRFASRQQRLVYYVTCWKEALKETLSRGDYKKPIHNINVHRLLLDQISSQLRQRVLQELEMLALRLKAAPRTLCEDVVIRRLTRSEWTTMKTTGHVPWEGAVCVLIVPPVNKDPVTKQRPLPNYEDVPPEVSECNVETARPLPPLPLLSTMYPAQEPSYEEPLEFLQDTHLPHSRVPVYNGLALFPSRPQRSALHKKLCEVLDIENRVRWKQKMRSDERLHNEKPSHAFVVFSSRKTVTRADTVPLAIALWRIRMWEGSGWGDCDWLTHRSPGNDLAL</sequence>
<keyword evidence="2" id="KW-1185">Reference proteome</keyword>
<name>A0A9Q5HZT9_SANBA</name>
<organism evidence="1 2">
    <name type="scientific">Sanghuangporus baumii</name>
    <name type="common">Phellinus baumii</name>
    <dbReference type="NCBI Taxonomy" id="108892"/>
    <lineage>
        <taxon>Eukaryota</taxon>
        <taxon>Fungi</taxon>
        <taxon>Dikarya</taxon>
        <taxon>Basidiomycota</taxon>
        <taxon>Agaricomycotina</taxon>
        <taxon>Agaricomycetes</taxon>
        <taxon>Hymenochaetales</taxon>
        <taxon>Hymenochaetaceae</taxon>
        <taxon>Sanghuangporus</taxon>
    </lineage>
</organism>
<comment type="caution">
    <text evidence="1">The sequence shown here is derived from an EMBL/GenBank/DDBJ whole genome shotgun (WGS) entry which is preliminary data.</text>
</comment>
<evidence type="ECO:0000313" key="1">
    <source>
        <dbReference type="EMBL" id="OCB88865.1"/>
    </source>
</evidence>
<proteinExistence type="predicted"/>
<protein>
    <submittedName>
        <fullName evidence="1">Uncharacterized protein</fullName>
    </submittedName>
</protein>
<evidence type="ECO:0000313" key="2">
    <source>
        <dbReference type="Proteomes" id="UP000757232"/>
    </source>
</evidence>
<gene>
    <name evidence="1" type="ORF">A7U60_g3960</name>
</gene>
<dbReference type="OrthoDB" id="3363286at2759"/>
<reference evidence="1" key="1">
    <citation type="submission" date="2016-06" db="EMBL/GenBank/DDBJ databases">
        <title>Draft Genome sequence of the fungus Inonotus baumii.</title>
        <authorList>
            <person name="Zhu H."/>
            <person name="Lin W."/>
        </authorList>
    </citation>
    <scope>NUCLEOTIDE SEQUENCE</scope>
    <source>
        <strain evidence="1">821</strain>
    </source>
</reference>
<accession>A0A9Q5HZT9</accession>
<dbReference type="AlphaFoldDB" id="A0A9Q5HZT9"/>
<dbReference type="Proteomes" id="UP000757232">
    <property type="component" value="Unassembled WGS sequence"/>
</dbReference>